<dbReference type="PANTHER" id="PTHR10067">
    <property type="entry name" value="PHOSPHATIDYLSERINE DECARBOXYLASE"/>
    <property type="match status" value="1"/>
</dbReference>
<accession>A0ABP0FE80</accession>
<evidence type="ECO:0000256" key="2">
    <source>
        <dbReference type="ARBA" id="ARBA00023239"/>
    </source>
</evidence>
<evidence type="ECO:0000256" key="1">
    <source>
        <dbReference type="ARBA" id="ARBA00022793"/>
    </source>
</evidence>
<gene>
    <name evidence="3" type="ORF">CVLEPA_LOCUS6196</name>
</gene>
<evidence type="ECO:0000313" key="4">
    <source>
        <dbReference type="Proteomes" id="UP001642483"/>
    </source>
</evidence>
<protein>
    <recommendedName>
        <fullName evidence="5">Phosphatidylserine decarboxylase</fullName>
    </recommendedName>
</protein>
<dbReference type="Pfam" id="PF02666">
    <property type="entry name" value="PS_Dcarbxylase"/>
    <property type="match status" value="1"/>
</dbReference>
<name>A0ABP0FE80_CLALP</name>
<reference evidence="3 4" key="1">
    <citation type="submission" date="2024-02" db="EMBL/GenBank/DDBJ databases">
        <authorList>
            <person name="Daric V."/>
            <person name="Darras S."/>
        </authorList>
    </citation>
    <scope>NUCLEOTIDE SEQUENCE [LARGE SCALE GENOMIC DNA]</scope>
</reference>
<keyword evidence="1" id="KW-0210">Decarboxylase</keyword>
<proteinExistence type="predicted"/>
<dbReference type="PANTHER" id="PTHR10067:SF6">
    <property type="entry name" value="PHOSPHATIDYLSERINE DECARBOXYLASE PROENZYME, MITOCHONDRIAL"/>
    <property type="match status" value="1"/>
</dbReference>
<evidence type="ECO:0008006" key="5">
    <source>
        <dbReference type="Google" id="ProtNLM"/>
    </source>
</evidence>
<evidence type="ECO:0000313" key="3">
    <source>
        <dbReference type="EMBL" id="CAK8676755.1"/>
    </source>
</evidence>
<comment type="caution">
    <text evidence="3">The sequence shown here is derived from an EMBL/GenBank/DDBJ whole genome shotgun (WGS) entry which is preliminary data.</text>
</comment>
<dbReference type="Proteomes" id="UP001642483">
    <property type="component" value="Unassembled WGS sequence"/>
</dbReference>
<keyword evidence="4" id="KW-1185">Reference proteome</keyword>
<keyword evidence="2" id="KW-0456">Lyase</keyword>
<organism evidence="3 4">
    <name type="scientific">Clavelina lepadiformis</name>
    <name type="common">Light-bulb sea squirt</name>
    <name type="synonym">Ascidia lepadiformis</name>
    <dbReference type="NCBI Taxonomy" id="159417"/>
    <lineage>
        <taxon>Eukaryota</taxon>
        <taxon>Metazoa</taxon>
        <taxon>Chordata</taxon>
        <taxon>Tunicata</taxon>
        <taxon>Ascidiacea</taxon>
        <taxon>Aplousobranchia</taxon>
        <taxon>Clavelinidae</taxon>
        <taxon>Clavelina</taxon>
    </lineage>
</organism>
<sequence>MIRFISWVIMYCLSIGAYPCRRWIRNFSSKTNHLHWLKKNGCKASDCASSKLREKNVGAVLKLYQSDFILGECPSCFPRKISFKFFASTNIYLALLVVGAALSVTIRNFSASDSYSWYTILLLASYCFWDRISSRARLLYLLDNLKVALIPYIPFRYISRVWGKMCDVSISLEYRPYIYQLYIKVFHVNMEEAIITDLTQYRSMGEFFRRQIDPSLRPIDQLAQIVSPVDGRIMHNAVVCNGMVEQIKGVSYSLKAFLGPNLANDSSTPSHKFGRCLMDDPKLHDLYSCVIYLSPGDYHRFHSPASWQMRQRRHFTEDEKFWHEVNENEEIKQSSNHPLQLPHGQISTQVSLSPSVSVNCTPLMCDRNDELTKIITIWQRIIFN</sequence>
<dbReference type="EMBL" id="CAWYQH010000035">
    <property type="protein sequence ID" value="CAK8676755.1"/>
    <property type="molecule type" value="Genomic_DNA"/>
</dbReference>
<dbReference type="InterPro" id="IPR003817">
    <property type="entry name" value="PS_Dcarbxylase"/>
</dbReference>